<dbReference type="STRING" id="3641.A0A061F5F8"/>
<dbReference type="FunFam" id="1.10.600.10:FF:000007">
    <property type="entry name" value="Isoprene synthase, chloroplastic"/>
    <property type="match status" value="1"/>
</dbReference>
<evidence type="ECO:0000256" key="2">
    <source>
        <dbReference type="ARBA" id="ARBA00002383"/>
    </source>
</evidence>
<dbReference type="CDD" id="cd00684">
    <property type="entry name" value="Terpene_cyclase_plant_C1"/>
    <property type="match status" value="1"/>
</dbReference>
<keyword evidence="8" id="KW-0456">Lyase</keyword>
<dbReference type="InterPro" id="IPR001906">
    <property type="entry name" value="Terpene_synth_N"/>
</dbReference>
<comment type="pathway">
    <text evidence="3">Secondary metabolite biosynthesis; terpenoid biosynthesis.</text>
</comment>
<keyword evidence="12" id="KW-1185">Reference proteome</keyword>
<dbReference type="GO" id="GO:0000287">
    <property type="term" value="F:magnesium ion binding"/>
    <property type="evidence" value="ECO:0007669"/>
    <property type="project" value="InterPro"/>
</dbReference>
<dbReference type="GO" id="GO:0016102">
    <property type="term" value="P:diterpenoid biosynthetic process"/>
    <property type="evidence" value="ECO:0007669"/>
    <property type="project" value="InterPro"/>
</dbReference>
<evidence type="ECO:0000256" key="8">
    <source>
        <dbReference type="ARBA" id="ARBA00023239"/>
    </source>
</evidence>
<evidence type="ECO:0000256" key="1">
    <source>
        <dbReference type="ARBA" id="ARBA00001946"/>
    </source>
</evidence>
<dbReference type="PANTHER" id="PTHR31225">
    <property type="entry name" value="OS04G0344100 PROTEIN-RELATED"/>
    <property type="match status" value="1"/>
</dbReference>
<reference evidence="11 12" key="1">
    <citation type="journal article" date="2013" name="Genome Biol.">
        <title>The genome sequence of the most widely cultivated cacao type and its use to identify candidate genes regulating pod color.</title>
        <authorList>
            <person name="Motamayor J.C."/>
            <person name="Mockaitis K."/>
            <person name="Schmutz J."/>
            <person name="Haiminen N."/>
            <person name="Iii D.L."/>
            <person name="Cornejo O."/>
            <person name="Findley S.D."/>
            <person name="Zheng P."/>
            <person name="Utro F."/>
            <person name="Royaert S."/>
            <person name="Saski C."/>
            <person name="Jenkins J."/>
            <person name="Podicheti R."/>
            <person name="Zhao M."/>
            <person name="Scheffler B.E."/>
            <person name="Stack J.C."/>
            <person name="Feltus F.A."/>
            <person name="Mustiga G.M."/>
            <person name="Amores F."/>
            <person name="Phillips W."/>
            <person name="Marelli J.P."/>
            <person name="May G.D."/>
            <person name="Shapiro H."/>
            <person name="Ma J."/>
            <person name="Bustamante C.D."/>
            <person name="Schnell R.J."/>
            <person name="Main D."/>
            <person name="Gilbert D."/>
            <person name="Parida L."/>
            <person name="Kuhn D.N."/>
        </authorList>
    </citation>
    <scope>NUCLEOTIDE SEQUENCE [LARGE SCALE GENOMIC DNA]</scope>
    <source>
        <strain evidence="12">cv. Matina 1-6</strain>
    </source>
</reference>
<feature type="domain" description="Terpene synthase metal-binding" evidence="10">
    <location>
        <begin position="258"/>
        <end position="491"/>
    </location>
</feature>
<sequence>MASQVSPVLASTQKAISSYMQNRPKVDFHPNIWGDVFLNCPLKDIDTTTELRYEELKEEVRRMVVAPMDNLNLKLLLVDAVQRLGFNYHFEKETENILEQIYHDSNDANDLYTTALRFRILREHGFDVSCDVFNKFKDDKGNFKSSLTSDVRGLLELYEASYLPVHGEDILDEAISFATTYLILAAPTLDHPLSEQVAHALKQSIRRGLPRVEARRYISLYQNYESHNKALLEFAKIDLKLLQLLHRKELSEICRWWKDLDFTGKLPFARDRVVEGYFWIMGVYFEPQYSLGRRMLTKVIAMASKTRNFSNLFSSKGNRKEVYKNRWDIKCMDQLPDYMKISYKALLDVYEEMEQLLEQGKQYRVEYAKKEARRLAQAYLLEAKWMHENYKPTFEQYKANALLTSGYGMLAITAFVGMGDVVTQESFNWAVNDPKIIRASTIICRFMDDIAEHKIGGRLLLEIECYMKQHGFSEEKVCNGLNKQIENAWKDINQELARPPAGVPMPALTWILNLARVMDFLY</sequence>
<dbReference type="EMBL" id="CM001885">
    <property type="protein sequence ID" value="EOY12590.1"/>
    <property type="molecule type" value="Genomic_DNA"/>
</dbReference>
<dbReference type="SUPFAM" id="SSF48576">
    <property type="entry name" value="Terpenoid synthases"/>
    <property type="match status" value="1"/>
</dbReference>
<evidence type="ECO:0000313" key="11">
    <source>
        <dbReference type="EMBL" id="EOY12590.1"/>
    </source>
</evidence>
<dbReference type="Proteomes" id="UP000026915">
    <property type="component" value="Chromosome 7"/>
</dbReference>
<evidence type="ECO:0000259" key="10">
    <source>
        <dbReference type="Pfam" id="PF03936"/>
    </source>
</evidence>
<evidence type="ECO:0000259" key="9">
    <source>
        <dbReference type="Pfam" id="PF01397"/>
    </source>
</evidence>
<gene>
    <name evidence="11" type="ORF">TCM_031106</name>
</gene>
<dbReference type="FunFam" id="1.50.10.130:FF:000001">
    <property type="entry name" value="Isoprene synthase, chloroplastic"/>
    <property type="match status" value="1"/>
</dbReference>
<feature type="domain" description="Terpene synthase N-terminal" evidence="9">
    <location>
        <begin position="32"/>
        <end position="201"/>
    </location>
</feature>
<keyword evidence="7" id="KW-0460">Magnesium</keyword>
<dbReference type="AlphaFoldDB" id="A0A061F5F8"/>
<evidence type="ECO:0000256" key="7">
    <source>
        <dbReference type="ARBA" id="ARBA00022842"/>
    </source>
</evidence>
<dbReference type="eggNOG" id="ENOG502QUCN">
    <property type="taxonomic scope" value="Eukaryota"/>
</dbReference>
<accession>A0A061F5F8</accession>
<dbReference type="Pfam" id="PF03936">
    <property type="entry name" value="Terpene_synth_C"/>
    <property type="match status" value="1"/>
</dbReference>
<comment type="cofactor">
    <cofactor evidence="1">
        <name>Mg(2+)</name>
        <dbReference type="ChEBI" id="CHEBI:18420"/>
    </cofactor>
</comment>
<dbReference type="Gramene" id="EOY12590">
    <property type="protein sequence ID" value="EOY12590"/>
    <property type="gene ID" value="TCM_031106"/>
</dbReference>
<dbReference type="SFLD" id="SFLDS00005">
    <property type="entry name" value="Isoprenoid_Synthase_Type_I"/>
    <property type="match status" value="1"/>
</dbReference>
<comment type="function">
    <text evidence="2">Responsible for the cyclization of trans,trans-farnesyl diphosphate (FPP) to (+)-delta cadinene.</text>
</comment>
<dbReference type="InterPro" id="IPR008930">
    <property type="entry name" value="Terpenoid_cyclase/PrenylTrfase"/>
</dbReference>
<dbReference type="GO" id="GO:0010333">
    <property type="term" value="F:terpene synthase activity"/>
    <property type="evidence" value="ECO:0000318"/>
    <property type="project" value="GO_Central"/>
</dbReference>
<dbReference type="PANTHER" id="PTHR31225:SF215">
    <property type="entry name" value="(+)-DELTA-CADINENE SYNTHASE"/>
    <property type="match status" value="1"/>
</dbReference>
<keyword evidence="6" id="KW-0479">Metal-binding</keyword>
<organism evidence="11 12">
    <name type="scientific">Theobroma cacao</name>
    <name type="common">Cacao</name>
    <name type="synonym">Cocoa</name>
    <dbReference type="NCBI Taxonomy" id="3641"/>
    <lineage>
        <taxon>Eukaryota</taxon>
        <taxon>Viridiplantae</taxon>
        <taxon>Streptophyta</taxon>
        <taxon>Embryophyta</taxon>
        <taxon>Tracheophyta</taxon>
        <taxon>Spermatophyta</taxon>
        <taxon>Magnoliopsida</taxon>
        <taxon>eudicotyledons</taxon>
        <taxon>Gunneridae</taxon>
        <taxon>Pentapetalae</taxon>
        <taxon>rosids</taxon>
        <taxon>malvids</taxon>
        <taxon>Malvales</taxon>
        <taxon>Malvaceae</taxon>
        <taxon>Byttnerioideae</taxon>
        <taxon>Theobroma</taxon>
    </lineage>
</organism>
<dbReference type="SFLD" id="SFLDG01019">
    <property type="entry name" value="Terpene_Cyclase_Like_1_C_Termi"/>
    <property type="match status" value="1"/>
</dbReference>
<protein>
    <recommendedName>
        <fullName evidence="5">(+)-delta-cadinene synthase</fullName>
        <ecNumber evidence="5">4.2.3.13</ecNumber>
    </recommendedName>
</protein>
<dbReference type="InterPro" id="IPR036965">
    <property type="entry name" value="Terpene_synth_N_sf"/>
</dbReference>
<evidence type="ECO:0000313" key="12">
    <source>
        <dbReference type="Proteomes" id="UP000026915"/>
    </source>
</evidence>
<proteinExistence type="inferred from homology"/>
<comment type="similarity">
    <text evidence="4">Belongs to the terpene synthase family.</text>
</comment>
<dbReference type="HOGENOM" id="CLU_003125_7_2_1"/>
<dbReference type="OMA" id="ENSWEDM"/>
<dbReference type="InParanoid" id="A0A061F5F8"/>
<dbReference type="InterPro" id="IPR044814">
    <property type="entry name" value="Terpene_cyclase_plant_C1"/>
</dbReference>
<dbReference type="Gene3D" id="1.50.10.130">
    <property type="entry name" value="Terpene synthase, N-terminal domain"/>
    <property type="match status" value="1"/>
</dbReference>
<evidence type="ECO:0000256" key="3">
    <source>
        <dbReference type="ARBA" id="ARBA00004721"/>
    </source>
</evidence>
<dbReference type="InterPro" id="IPR008949">
    <property type="entry name" value="Isoprenoid_synthase_dom_sf"/>
</dbReference>
<dbReference type="InterPro" id="IPR050148">
    <property type="entry name" value="Terpene_synthase-like"/>
</dbReference>
<dbReference type="EC" id="4.2.3.13" evidence="5"/>
<dbReference type="GO" id="GO:0047461">
    <property type="term" value="F:(+)-delta-cadinene synthase activity"/>
    <property type="evidence" value="ECO:0007669"/>
    <property type="project" value="UniProtKB-EC"/>
</dbReference>
<dbReference type="GO" id="GO:0046246">
    <property type="term" value="P:terpene biosynthetic process"/>
    <property type="evidence" value="ECO:0000318"/>
    <property type="project" value="GO_Central"/>
</dbReference>
<dbReference type="InterPro" id="IPR034741">
    <property type="entry name" value="Terpene_cyclase-like_1_C"/>
</dbReference>
<dbReference type="Pfam" id="PF01397">
    <property type="entry name" value="Terpene_synth"/>
    <property type="match status" value="1"/>
</dbReference>
<dbReference type="Gene3D" id="1.10.600.10">
    <property type="entry name" value="Farnesyl Diphosphate Synthase"/>
    <property type="match status" value="1"/>
</dbReference>
<name>A0A061F5F8_THECC</name>
<dbReference type="SUPFAM" id="SSF48239">
    <property type="entry name" value="Terpenoid cyclases/Protein prenyltransferases"/>
    <property type="match status" value="1"/>
</dbReference>
<evidence type="ECO:0000256" key="4">
    <source>
        <dbReference type="ARBA" id="ARBA00006333"/>
    </source>
</evidence>
<evidence type="ECO:0000256" key="6">
    <source>
        <dbReference type="ARBA" id="ARBA00022723"/>
    </source>
</evidence>
<dbReference type="InterPro" id="IPR005630">
    <property type="entry name" value="Terpene_synthase_metal-bd"/>
</dbReference>
<evidence type="ECO:0000256" key="5">
    <source>
        <dbReference type="ARBA" id="ARBA00013103"/>
    </source>
</evidence>